<feature type="compositionally biased region" description="Low complexity" evidence="1">
    <location>
        <begin position="98"/>
        <end position="117"/>
    </location>
</feature>
<dbReference type="EMBL" id="CP058579">
    <property type="protein sequence ID" value="QLG61405.1"/>
    <property type="molecule type" value="Genomic_DNA"/>
</dbReference>
<feature type="compositionally biased region" description="Basic and acidic residues" evidence="1">
    <location>
        <begin position="17"/>
        <end position="32"/>
    </location>
</feature>
<evidence type="ECO:0000313" key="4">
    <source>
        <dbReference type="Proteomes" id="UP000509626"/>
    </source>
</evidence>
<reference evidence="3 4" key="1">
    <citation type="submission" date="2020-06" db="EMBL/GenBank/DDBJ databases">
        <title>NJ-3-1, isolated from saline soil.</title>
        <authorList>
            <person name="Cui H.L."/>
            <person name="Shi X."/>
        </authorList>
    </citation>
    <scope>NUCLEOTIDE SEQUENCE [LARGE SCALE GENOMIC DNA]</scope>
    <source>
        <strain evidence="3 4">NJ-3-1</strain>
    </source>
</reference>
<evidence type="ECO:0000256" key="1">
    <source>
        <dbReference type="SAM" id="MobiDB-lite"/>
    </source>
</evidence>
<name>A0A7D5QJG3_9EURY</name>
<keyword evidence="4" id="KW-1185">Reference proteome</keyword>
<evidence type="ECO:0000313" key="3">
    <source>
        <dbReference type="EMBL" id="QLG61405.1"/>
    </source>
</evidence>
<sequence length="297" mass="30644">MTDRIDLDELDVSNGDGEDRPNRGDWFWRNDGGDGPTDGGDGPTESSAPAPSDEEGVGGLADAAVANADGEATEGVDGGSDETGDPDAGSTAAESSGVVSPDIPAADAPAASEAYVSDDANGTDDRPPATPRVPYTNDDRPVGIPMESGGGGGVPADAREEGTQQQPDASGPHGGGADEMTMAISYVAIRRLEDLHAALADAETWTDWVGIVGDVDAHVLTKFQRENRLDLDFFNGTGTGPAERLAEVDEHSMFYAKRMVLVGVEDAGERAWAEAAGWEFVPVAEAAEGAGWSLSDP</sequence>
<dbReference type="RefSeq" id="WP_179267990.1">
    <property type="nucleotide sequence ID" value="NZ_CP058579.1"/>
</dbReference>
<feature type="compositionally biased region" description="Gly residues" evidence="1">
    <location>
        <begin position="33"/>
        <end position="42"/>
    </location>
</feature>
<organism evidence="3 4">
    <name type="scientific">Halorarum salinum</name>
    <dbReference type="NCBI Taxonomy" id="2743089"/>
    <lineage>
        <taxon>Archaea</taxon>
        <taxon>Methanobacteriati</taxon>
        <taxon>Methanobacteriota</taxon>
        <taxon>Stenosarchaea group</taxon>
        <taxon>Halobacteria</taxon>
        <taxon>Halobacteriales</taxon>
        <taxon>Haloferacaceae</taxon>
        <taxon>Halorarum</taxon>
    </lineage>
</organism>
<feature type="compositionally biased region" description="Low complexity" evidence="1">
    <location>
        <begin position="60"/>
        <end position="70"/>
    </location>
</feature>
<dbReference type="InterPro" id="IPR055548">
    <property type="entry name" value="DUF7124"/>
</dbReference>
<evidence type="ECO:0000259" key="2">
    <source>
        <dbReference type="Pfam" id="PF23439"/>
    </source>
</evidence>
<dbReference type="Proteomes" id="UP000509626">
    <property type="component" value="Chromosome"/>
</dbReference>
<dbReference type="Pfam" id="PF23439">
    <property type="entry name" value="DUF7124"/>
    <property type="match status" value="1"/>
</dbReference>
<dbReference type="KEGG" id="halu:HUG12_06520"/>
<gene>
    <name evidence="3" type="ORF">HUG12_06520</name>
</gene>
<protein>
    <recommendedName>
        <fullName evidence="2">DUF7124 domain-containing protein</fullName>
    </recommendedName>
</protein>
<dbReference type="GeneID" id="56037097"/>
<feature type="region of interest" description="Disordered" evidence="1">
    <location>
        <begin position="1"/>
        <end position="178"/>
    </location>
</feature>
<dbReference type="OrthoDB" id="221805at2157"/>
<dbReference type="AlphaFoldDB" id="A0A7D5QJG3"/>
<feature type="domain" description="DUF7124" evidence="2">
    <location>
        <begin position="180"/>
        <end position="294"/>
    </location>
</feature>
<accession>A0A7D5QJG3</accession>
<feature type="compositionally biased region" description="Acidic residues" evidence="1">
    <location>
        <begin position="71"/>
        <end position="85"/>
    </location>
</feature>
<proteinExistence type="predicted"/>